<evidence type="ECO:0000256" key="5">
    <source>
        <dbReference type="ARBA" id="ARBA00022692"/>
    </source>
</evidence>
<keyword evidence="2" id="KW-0813">Transport</keyword>
<feature type="transmembrane region" description="Helical" evidence="8">
    <location>
        <begin position="150"/>
        <end position="171"/>
    </location>
</feature>
<evidence type="ECO:0000256" key="7">
    <source>
        <dbReference type="ARBA" id="ARBA00023136"/>
    </source>
</evidence>
<keyword evidence="7 8" id="KW-0472">Membrane</keyword>
<evidence type="ECO:0000313" key="10">
    <source>
        <dbReference type="Proteomes" id="UP000185744"/>
    </source>
</evidence>
<dbReference type="InParanoid" id="A0A1Q6DXF1"/>
<dbReference type="STRING" id="1903181.BTN85_1551"/>
<gene>
    <name evidence="9" type="ORF">BTN85_1551</name>
</gene>
<keyword evidence="5 8" id="KW-0812">Transmembrane</keyword>
<evidence type="ECO:0000256" key="3">
    <source>
        <dbReference type="ARBA" id="ARBA00022475"/>
    </source>
</evidence>
<dbReference type="PANTHER" id="PTHR30574:SF1">
    <property type="entry name" value="SULPHUR TRANSPORT DOMAIN-CONTAINING PROTEIN"/>
    <property type="match status" value="1"/>
</dbReference>
<feature type="transmembrane region" description="Helical" evidence="8">
    <location>
        <begin position="12"/>
        <end position="29"/>
    </location>
</feature>
<dbReference type="PANTHER" id="PTHR30574">
    <property type="entry name" value="INNER MEMBRANE PROTEIN YEDE"/>
    <property type="match status" value="1"/>
</dbReference>
<evidence type="ECO:0000256" key="1">
    <source>
        <dbReference type="ARBA" id="ARBA00004429"/>
    </source>
</evidence>
<dbReference type="GO" id="GO:0005886">
    <property type="term" value="C:plasma membrane"/>
    <property type="evidence" value="ECO:0007669"/>
    <property type="project" value="UniProtKB-SubCell"/>
</dbReference>
<evidence type="ECO:0000256" key="8">
    <source>
        <dbReference type="SAM" id="Phobius"/>
    </source>
</evidence>
<organism evidence="9 10">
    <name type="scientific">Methanohalarchaeum thermophilum</name>
    <dbReference type="NCBI Taxonomy" id="1903181"/>
    <lineage>
        <taxon>Archaea</taxon>
        <taxon>Methanobacteriati</taxon>
        <taxon>Methanobacteriota</taxon>
        <taxon>Methanonatronarchaeia</taxon>
        <taxon>Methanonatronarchaeales</taxon>
        <taxon>Methanonatronarchaeaceae</taxon>
        <taxon>Candidatus Methanohalarchaeum</taxon>
    </lineage>
</organism>
<dbReference type="Pfam" id="PF04143">
    <property type="entry name" value="Sulf_transp"/>
    <property type="match status" value="1"/>
</dbReference>
<feature type="transmembrane region" description="Helical" evidence="8">
    <location>
        <begin position="70"/>
        <end position="88"/>
    </location>
</feature>
<proteinExistence type="predicted"/>
<protein>
    <submittedName>
        <fullName evidence="9">Transporter component containing two sulfur transport domain</fullName>
    </submittedName>
</protein>
<keyword evidence="4" id="KW-0997">Cell inner membrane</keyword>
<dbReference type="EMBL" id="MSDW01000001">
    <property type="protein sequence ID" value="OKY79045.1"/>
    <property type="molecule type" value="Genomic_DNA"/>
</dbReference>
<feature type="transmembrane region" description="Helical" evidence="8">
    <location>
        <begin position="109"/>
        <end position="130"/>
    </location>
</feature>
<comment type="caution">
    <text evidence="9">The sequence shown here is derived from an EMBL/GenBank/DDBJ whole genome shotgun (WGS) entry which is preliminary data.</text>
</comment>
<dbReference type="InterPro" id="IPR007272">
    <property type="entry name" value="Sulf_transp_TsuA/YedE"/>
</dbReference>
<accession>A0A1Q6DXF1</accession>
<evidence type="ECO:0000256" key="4">
    <source>
        <dbReference type="ARBA" id="ARBA00022519"/>
    </source>
</evidence>
<dbReference type="AlphaFoldDB" id="A0A1Q6DXF1"/>
<reference evidence="9" key="1">
    <citation type="submission" date="2016-12" db="EMBL/GenBank/DDBJ databases">
        <title>Discovery of methanogenic haloarchaea.</title>
        <authorList>
            <person name="Sorokin D.Y."/>
            <person name="Makarova K.S."/>
            <person name="Abbas B."/>
            <person name="Ferrer M."/>
            <person name="Golyshin P.N."/>
        </authorList>
    </citation>
    <scope>NUCLEOTIDE SEQUENCE [LARGE SCALE GENOMIC DNA]</scope>
    <source>
        <strain evidence="9">HMET1</strain>
    </source>
</reference>
<evidence type="ECO:0000256" key="6">
    <source>
        <dbReference type="ARBA" id="ARBA00022989"/>
    </source>
</evidence>
<keyword evidence="10" id="KW-1185">Reference proteome</keyword>
<comment type="subcellular location">
    <subcellularLocation>
        <location evidence="1">Cell inner membrane</location>
        <topology evidence="1">Multi-pass membrane protein</topology>
    </subcellularLocation>
</comment>
<sequence>MSCFFLARWSPWLVGVGIGVLVWLGFLFSNRAIGCSTAYARTGGILESFIRGKRVKDREYFKKFSPIVDWEWMLVLGVGIGSFFSAILSGQFKMEIVPVIWSNTFGRSIILRLVAALLGGVFIGFGSRLAGGCTSGHGISGSSQLALSSWLAFILFFTGGIATAMFLFNFIGGV</sequence>
<name>A0A1Q6DXF1_METT1</name>
<evidence type="ECO:0000256" key="2">
    <source>
        <dbReference type="ARBA" id="ARBA00022448"/>
    </source>
</evidence>
<keyword evidence="3" id="KW-1003">Cell membrane</keyword>
<dbReference type="Proteomes" id="UP000185744">
    <property type="component" value="Unassembled WGS sequence"/>
</dbReference>
<keyword evidence="6 8" id="KW-1133">Transmembrane helix</keyword>
<evidence type="ECO:0000313" key="9">
    <source>
        <dbReference type="EMBL" id="OKY79045.1"/>
    </source>
</evidence>